<evidence type="ECO:0000256" key="1">
    <source>
        <dbReference type="ARBA" id="ARBA00001933"/>
    </source>
</evidence>
<dbReference type="InterPro" id="IPR054542">
    <property type="entry name" value="Cys_met_metab_PP"/>
</dbReference>
<dbReference type="FunFam" id="3.40.640.10:FF:000046">
    <property type="entry name" value="Cystathionine gamma-lyase"/>
    <property type="match status" value="1"/>
</dbReference>
<organism evidence="5 6">
    <name type="scientific">Hydrotalea sandarakina</name>
    <dbReference type="NCBI Taxonomy" id="1004304"/>
    <lineage>
        <taxon>Bacteria</taxon>
        <taxon>Pseudomonadati</taxon>
        <taxon>Bacteroidota</taxon>
        <taxon>Chitinophagia</taxon>
        <taxon>Chitinophagales</taxon>
        <taxon>Chitinophagaceae</taxon>
        <taxon>Hydrotalea</taxon>
    </lineage>
</organism>
<dbReference type="InterPro" id="IPR015421">
    <property type="entry name" value="PyrdxlP-dep_Trfase_major"/>
</dbReference>
<comment type="caution">
    <text evidence="5">The sequence shown here is derived from an EMBL/GenBank/DDBJ whole genome shotgun (WGS) entry which is preliminary data.</text>
</comment>
<dbReference type="GO" id="GO:0016846">
    <property type="term" value="F:carbon-sulfur lyase activity"/>
    <property type="evidence" value="ECO:0007669"/>
    <property type="project" value="TreeGrafter"/>
</dbReference>
<protein>
    <submittedName>
        <fullName evidence="5">Methionine-gamma-lyase</fullName>
    </submittedName>
</protein>
<dbReference type="OrthoDB" id="9803729at2"/>
<dbReference type="PROSITE" id="PS00868">
    <property type="entry name" value="CYS_MET_METAB_PP"/>
    <property type="match status" value="1"/>
</dbReference>
<dbReference type="GO" id="GO:0009086">
    <property type="term" value="P:methionine biosynthetic process"/>
    <property type="evidence" value="ECO:0007669"/>
    <property type="project" value="UniProtKB-ARBA"/>
</dbReference>
<dbReference type="SUPFAM" id="SSF53383">
    <property type="entry name" value="PLP-dependent transferases"/>
    <property type="match status" value="1"/>
</dbReference>
<dbReference type="PIRSF" id="PIRSF001434">
    <property type="entry name" value="CGS"/>
    <property type="match status" value="1"/>
</dbReference>
<dbReference type="Gene3D" id="3.40.640.10">
    <property type="entry name" value="Type I PLP-dependent aspartate aminotransferase-like (Major domain)"/>
    <property type="match status" value="1"/>
</dbReference>
<accession>A0A2W7S3H6</accession>
<keyword evidence="2 3" id="KW-0663">Pyridoxal phosphate</keyword>
<dbReference type="PANTHER" id="PTHR11808">
    <property type="entry name" value="TRANS-SULFURATION ENZYME FAMILY MEMBER"/>
    <property type="match status" value="1"/>
</dbReference>
<dbReference type="PANTHER" id="PTHR11808:SF80">
    <property type="entry name" value="CYSTATHIONINE GAMMA-LYASE"/>
    <property type="match status" value="1"/>
</dbReference>
<dbReference type="Gene3D" id="3.90.1150.10">
    <property type="entry name" value="Aspartate Aminotransferase, domain 1"/>
    <property type="match status" value="1"/>
</dbReference>
<dbReference type="InterPro" id="IPR015424">
    <property type="entry name" value="PyrdxlP-dep_Trfase"/>
</dbReference>
<evidence type="ECO:0000313" key="6">
    <source>
        <dbReference type="Proteomes" id="UP000249720"/>
    </source>
</evidence>
<feature type="modified residue" description="N6-(pyridoxal phosphate)lysine" evidence="3">
    <location>
        <position position="223"/>
    </location>
</feature>
<dbReference type="RefSeq" id="WP_111296488.1">
    <property type="nucleotide sequence ID" value="NZ_QKZV01000007.1"/>
</dbReference>
<evidence type="ECO:0000313" key="5">
    <source>
        <dbReference type="EMBL" id="PZX61519.1"/>
    </source>
</evidence>
<dbReference type="EMBL" id="QKZV01000007">
    <property type="protein sequence ID" value="PZX61519.1"/>
    <property type="molecule type" value="Genomic_DNA"/>
</dbReference>
<dbReference type="FunFam" id="3.90.1150.10:FF:000033">
    <property type="entry name" value="Cystathionine gamma-synthase"/>
    <property type="match status" value="1"/>
</dbReference>
<keyword evidence="6" id="KW-1185">Reference proteome</keyword>
<gene>
    <name evidence="5" type="ORF">LX80_02249</name>
</gene>
<proteinExistence type="inferred from homology"/>
<dbReference type="InterPro" id="IPR000277">
    <property type="entry name" value="Cys/Met-Metab_PyrdxlP-dep_enz"/>
</dbReference>
<name>A0A2W7S3H6_9BACT</name>
<evidence type="ECO:0000256" key="4">
    <source>
        <dbReference type="RuleBase" id="RU362118"/>
    </source>
</evidence>
<reference evidence="5 6" key="1">
    <citation type="submission" date="2018-06" db="EMBL/GenBank/DDBJ databases">
        <title>Genomic Encyclopedia of Archaeal and Bacterial Type Strains, Phase II (KMG-II): from individual species to whole genera.</title>
        <authorList>
            <person name="Goeker M."/>
        </authorList>
    </citation>
    <scope>NUCLEOTIDE SEQUENCE [LARGE SCALE GENOMIC DNA]</scope>
    <source>
        <strain evidence="5 6">DSM 23241</strain>
    </source>
</reference>
<sequence>MKPNFPYSGISSLALHCNEHENAEFAHITPIYATSTFTFPTAEAGMERFAGDDKSRIYGRWGNPTFTAAEETIAALEAFGLNNSNGTPLQLKALLHASGQAAMTTLFMSTLKAGDAVLSHYSLYGGTYELMLKVLHNAGIETIIVDLRNLQQVEEVLKTNPHIKLIHIETPANPTIQCVDIAAVTQIAKQYHKKISVDNTFATPYLQQPFKYGVDFVFHSTTKFLNGHGTAIGGVLIGKDIEFMNTQAWKWQVLLGGNSNPFDAFLLMNGLKTLELRMQRHCSNAKTVAEFLDQHPAIEKVNYAGLPSHPDYSIANKQMKHPGALMSFEVKGGLEAGKKFIDKLQMCVRAISLGTLDTLLSHPASMSHRGVSKEERLKFGITDGLIRLSVGVENVEDILKDFEQALS</sequence>
<comment type="cofactor">
    <cofactor evidence="1 4">
        <name>pyridoxal 5'-phosphate</name>
        <dbReference type="ChEBI" id="CHEBI:597326"/>
    </cofactor>
</comment>
<dbReference type="InterPro" id="IPR015422">
    <property type="entry name" value="PyrdxlP-dep_Trfase_small"/>
</dbReference>
<evidence type="ECO:0000256" key="3">
    <source>
        <dbReference type="PIRSR" id="PIRSR001434-2"/>
    </source>
</evidence>
<dbReference type="GO" id="GO:0030170">
    <property type="term" value="F:pyridoxal phosphate binding"/>
    <property type="evidence" value="ECO:0007669"/>
    <property type="project" value="InterPro"/>
</dbReference>
<keyword evidence="5" id="KW-0456">Lyase</keyword>
<dbReference type="Proteomes" id="UP000249720">
    <property type="component" value="Unassembled WGS sequence"/>
</dbReference>
<dbReference type="Pfam" id="PF01053">
    <property type="entry name" value="Cys_Met_Meta_PP"/>
    <property type="match status" value="1"/>
</dbReference>
<evidence type="ECO:0000256" key="2">
    <source>
        <dbReference type="ARBA" id="ARBA00022898"/>
    </source>
</evidence>
<dbReference type="CDD" id="cd00614">
    <property type="entry name" value="CGS_like"/>
    <property type="match status" value="1"/>
</dbReference>
<dbReference type="AlphaFoldDB" id="A0A2W7S3H6"/>
<dbReference type="GO" id="GO:0005737">
    <property type="term" value="C:cytoplasm"/>
    <property type="evidence" value="ECO:0007669"/>
    <property type="project" value="TreeGrafter"/>
</dbReference>
<comment type="similarity">
    <text evidence="4">Belongs to the trans-sulfuration enzymes family.</text>
</comment>
<dbReference type="GO" id="GO:0019346">
    <property type="term" value="P:transsulfuration"/>
    <property type="evidence" value="ECO:0007669"/>
    <property type="project" value="InterPro"/>
</dbReference>